<gene>
    <name evidence="1" type="ORF">H5410_046449</name>
</gene>
<reference evidence="1 2" key="1">
    <citation type="submission" date="2020-09" db="EMBL/GenBank/DDBJ databases">
        <title>De no assembly of potato wild relative species, Solanum commersonii.</title>
        <authorList>
            <person name="Cho K."/>
        </authorList>
    </citation>
    <scope>NUCLEOTIDE SEQUENCE [LARGE SCALE GENOMIC DNA]</scope>
    <source>
        <strain evidence="1">LZ3.2</strain>
        <tissue evidence="1">Leaf</tissue>
    </source>
</reference>
<proteinExistence type="predicted"/>
<sequence>MANLRDGCSTFTSVGWLETEGRIARRLCGSSMLPIFATLCGSISSGPFSGQSPSFEVSLTSTLVRGEGLTTGWRHRAEWLSRNASGERLLYYGWRLLVRSSLADKSDNQVRVGRGGYGCGIGSEELRLTLRMLLLIPREGIGDLHYTSLSNFHLSRGLQMPIGIVISLSTPTRGIGHRPYSR</sequence>
<keyword evidence="2" id="KW-1185">Reference proteome</keyword>
<dbReference type="AlphaFoldDB" id="A0A9J5XEG7"/>
<dbReference type="EMBL" id="JACXVP010000009">
    <property type="protein sequence ID" value="KAG5586015.1"/>
    <property type="molecule type" value="Genomic_DNA"/>
</dbReference>
<comment type="caution">
    <text evidence="1">The sequence shown here is derived from an EMBL/GenBank/DDBJ whole genome shotgun (WGS) entry which is preliminary data.</text>
</comment>
<accession>A0A9J5XEG7</accession>
<dbReference type="Proteomes" id="UP000824120">
    <property type="component" value="Chromosome 9"/>
</dbReference>
<name>A0A9J5XEG7_SOLCO</name>
<protein>
    <submittedName>
        <fullName evidence="1">Uncharacterized protein</fullName>
    </submittedName>
</protein>
<evidence type="ECO:0000313" key="1">
    <source>
        <dbReference type="EMBL" id="KAG5586015.1"/>
    </source>
</evidence>
<organism evidence="1 2">
    <name type="scientific">Solanum commersonii</name>
    <name type="common">Commerson's wild potato</name>
    <name type="synonym">Commerson's nightshade</name>
    <dbReference type="NCBI Taxonomy" id="4109"/>
    <lineage>
        <taxon>Eukaryota</taxon>
        <taxon>Viridiplantae</taxon>
        <taxon>Streptophyta</taxon>
        <taxon>Embryophyta</taxon>
        <taxon>Tracheophyta</taxon>
        <taxon>Spermatophyta</taxon>
        <taxon>Magnoliopsida</taxon>
        <taxon>eudicotyledons</taxon>
        <taxon>Gunneridae</taxon>
        <taxon>Pentapetalae</taxon>
        <taxon>asterids</taxon>
        <taxon>lamiids</taxon>
        <taxon>Solanales</taxon>
        <taxon>Solanaceae</taxon>
        <taxon>Solanoideae</taxon>
        <taxon>Solaneae</taxon>
        <taxon>Solanum</taxon>
    </lineage>
</organism>
<evidence type="ECO:0000313" key="2">
    <source>
        <dbReference type="Proteomes" id="UP000824120"/>
    </source>
</evidence>